<sequence>MDLLEQRIDLDAIAHNVRTVKKVAAPAKLMCVVKADAYNHGAVECARVMAANGADQFGVATLDEAFALRGAGIDKPILAWIWRPEQDIVRAIEMGIDLGVSSPPHARAVVTATKMASLKARVSVKVETGLGRSGVVEDEWLAVFRMLAGAGSRIDVTGIFSHLALGDRPEHPFNDIQVSAFRRALQAARSAGLHPTVNHLANSPGTLSRTDLFFDMVRPGLVLYGLEPLDGSTHELIPAMSLVARITVVKPIRAGAPVSYGGTWTAPEDGYTAVVAAGYADGIMRRWQDHMDVSIGGYRYPQVGRVCMDQFVIWLGENKHAVSAGAEAVIFGPGTNGEMTATELAERTQTINYEIICSPHGRVKRTFTGTGEG</sequence>
<dbReference type="SUPFAM" id="SSF50621">
    <property type="entry name" value="Alanine racemase C-terminal domain-like"/>
    <property type="match status" value="1"/>
</dbReference>
<dbReference type="Gene3D" id="3.20.20.10">
    <property type="entry name" value="Alanine racemase"/>
    <property type="match status" value="1"/>
</dbReference>
<dbReference type="EC" id="5.1.1.1" evidence="4"/>
<comment type="cofactor">
    <cofactor evidence="1 4 5">
        <name>pyridoxal 5'-phosphate</name>
        <dbReference type="ChEBI" id="CHEBI:597326"/>
    </cofactor>
</comment>
<feature type="binding site" evidence="4 6">
    <location>
        <position position="308"/>
    </location>
    <ligand>
        <name>substrate</name>
    </ligand>
</feature>
<reference evidence="8" key="1">
    <citation type="submission" date="2021-03" db="EMBL/GenBank/DDBJ databases">
        <authorList>
            <person name="Sun Q."/>
        </authorList>
    </citation>
    <scope>NUCLEOTIDE SEQUENCE</scope>
    <source>
        <strain evidence="8">CCM 8862</strain>
    </source>
</reference>
<dbReference type="SUPFAM" id="SSF51419">
    <property type="entry name" value="PLP-binding barrel"/>
    <property type="match status" value="1"/>
</dbReference>
<comment type="function">
    <text evidence="4">Catalyzes the interconversion of L-alanine and D-alanine. May also act on other amino acids.</text>
</comment>
<dbReference type="NCBIfam" id="TIGR00492">
    <property type="entry name" value="alr"/>
    <property type="match status" value="1"/>
</dbReference>
<feature type="active site" description="Proton acceptor; specific for D-alanine" evidence="4">
    <location>
        <position position="34"/>
    </location>
</feature>
<feature type="active site" description="Proton acceptor; specific for L-alanine" evidence="4">
    <location>
        <position position="260"/>
    </location>
</feature>
<comment type="pathway">
    <text evidence="4">Amino-acid biosynthesis; D-alanine biosynthesis; D-alanine from L-alanine: step 1/1.</text>
</comment>
<proteinExistence type="inferred from homology"/>
<comment type="catalytic activity">
    <reaction evidence="4">
        <text>L-alanine = D-alanine</text>
        <dbReference type="Rhea" id="RHEA:20249"/>
        <dbReference type="ChEBI" id="CHEBI:57416"/>
        <dbReference type="ChEBI" id="CHEBI:57972"/>
        <dbReference type="EC" id="5.1.1.1"/>
    </reaction>
</comment>
<dbReference type="GO" id="GO:0009252">
    <property type="term" value="P:peptidoglycan biosynthetic process"/>
    <property type="evidence" value="ECO:0007669"/>
    <property type="project" value="TreeGrafter"/>
</dbReference>
<dbReference type="SMART" id="SM01005">
    <property type="entry name" value="Ala_racemase_C"/>
    <property type="match status" value="1"/>
</dbReference>
<evidence type="ECO:0000256" key="6">
    <source>
        <dbReference type="PIRSR" id="PIRSR600821-52"/>
    </source>
</evidence>
<accession>A0A939IVA9</accession>
<dbReference type="GO" id="GO:0030632">
    <property type="term" value="P:D-alanine biosynthetic process"/>
    <property type="evidence" value="ECO:0007669"/>
    <property type="project" value="UniProtKB-UniRule"/>
</dbReference>
<dbReference type="CDD" id="cd00430">
    <property type="entry name" value="PLPDE_III_AR"/>
    <property type="match status" value="1"/>
</dbReference>
<dbReference type="InterPro" id="IPR011079">
    <property type="entry name" value="Ala_racemase_C"/>
</dbReference>
<dbReference type="GO" id="GO:0030170">
    <property type="term" value="F:pyridoxal phosphate binding"/>
    <property type="evidence" value="ECO:0007669"/>
    <property type="project" value="UniProtKB-UniRule"/>
</dbReference>
<dbReference type="Pfam" id="PF01168">
    <property type="entry name" value="Ala_racemase_N"/>
    <property type="match status" value="1"/>
</dbReference>
<dbReference type="AlphaFoldDB" id="A0A939IVA9"/>
<keyword evidence="3 4" id="KW-0413">Isomerase</keyword>
<dbReference type="EMBL" id="JAFLEQ010000008">
    <property type="protein sequence ID" value="MBN9644046.1"/>
    <property type="molecule type" value="Genomic_DNA"/>
</dbReference>
<dbReference type="PANTHER" id="PTHR30511:SF0">
    <property type="entry name" value="ALANINE RACEMASE, CATABOLIC-RELATED"/>
    <property type="match status" value="1"/>
</dbReference>
<keyword evidence="2 4" id="KW-0663">Pyridoxal phosphate</keyword>
<dbReference type="RefSeq" id="WP_207118931.1">
    <property type="nucleotide sequence ID" value="NZ_JAFLEQ010000008.1"/>
</dbReference>
<dbReference type="PRINTS" id="PR00992">
    <property type="entry name" value="ALARACEMASE"/>
</dbReference>
<dbReference type="GO" id="GO:0005829">
    <property type="term" value="C:cytosol"/>
    <property type="evidence" value="ECO:0007669"/>
    <property type="project" value="TreeGrafter"/>
</dbReference>
<evidence type="ECO:0000313" key="9">
    <source>
        <dbReference type="Proteomes" id="UP000664332"/>
    </source>
</evidence>
<dbReference type="InterPro" id="IPR029066">
    <property type="entry name" value="PLP-binding_barrel"/>
</dbReference>
<dbReference type="InterPro" id="IPR001608">
    <property type="entry name" value="Ala_racemase_N"/>
</dbReference>
<dbReference type="InterPro" id="IPR009006">
    <property type="entry name" value="Ala_racemase/Decarboxylase_C"/>
</dbReference>
<protein>
    <recommendedName>
        <fullName evidence="4">Alanine racemase</fullName>
        <ecNumber evidence="4">5.1.1.1</ecNumber>
    </recommendedName>
</protein>
<gene>
    <name evidence="8" type="ORF">JZY06_05355</name>
</gene>
<comment type="similarity">
    <text evidence="4">Belongs to the alanine racemase family.</text>
</comment>
<dbReference type="Gene3D" id="2.40.37.10">
    <property type="entry name" value="Lyase, Ornithine Decarboxylase, Chain A, domain 1"/>
    <property type="match status" value="1"/>
</dbReference>
<dbReference type="HAMAP" id="MF_01201">
    <property type="entry name" value="Ala_racemase"/>
    <property type="match status" value="1"/>
</dbReference>
<keyword evidence="9" id="KW-1185">Reference proteome</keyword>
<evidence type="ECO:0000313" key="8">
    <source>
        <dbReference type="EMBL" id="MBN9644046.1"/>
    </source>
</evidence>
<feature type="binding site" evidence="4 6">
    <location>
        <position position="132"/>
    </location>
    <ligand>
        <name>substrate</name>
    </ligand>
</feature>
<evidence type="ECO:0000256" key="4">
    <source>
        <dbReference type="HAMAP-Rule" id="MF_01201"/>
    </source>
</evidence>
<dbReference type="GO" id="GO:0008784">
    <property type="term" value="F:alanine racemase activity"/>
    <property type="evidence" value="ECO:0007669"/>
    <property type="project" value="UniProtKB-UniRule"/>
</dbReference>
<feature type="domain" description="Alanine racemase C-terminal" evidence="7">
    <location>
        <begin position="239"/>
        <end position="368"/>
    </location>
</feature>
<evidence type="ECO:0000259" key="7">
    <source>
        <dbReference type="SMART" id="SM01005"/>
    </source>
</evidence>
<organism evidence="8 9">
    <name type="scientific">Corynebacterium mendelii</name>
    <dbReference type="NCBI Taxonomy" id="2765362"/>
    <lineage>
        <taxon>Bacteria</taxon>
        <taxon>Bacillati</taxon>
        <taxon>Actinomycetota</taxon>
        <taxon>Actinomycetes</taxon>
        <taxon>Mycobacteriales</taxon>
        <taxon>Corynebacteriaceae</taxon>
        <taxon>Corynebacterium</taxon>
    </lineage>
</organism>
<comment type="caution">
    <text evidence="8">The sequence shown here is derived from an EMBL/GenBank/DDBJ whole genome shotgun (WGS) entry which is preliminary data.</text>
</comment>
<feature type="modified residue" description="N6-(pyridoxal phosphate)lysine" evidence="4 5">
    <location>
        <position position="34"/>
    </location>
</feature>
<evidence type="ECO:0000256" key="2">
    <source>
        <dbReference type="ARBA" id="ARBA00022898"/>
    </source>
</evidence>
<evidence type="ECO:0000256" key="3">
    <source>
        <dbReference type="ARBA" id="ARBA00023235"/>
    </source>
</evidence>
<dbReference type="Proteomes" id="UP000664332">
    <property type="component" value="Unassembled WGS sequence"/>
</dbReference>
<evidence type="ECO:0000256" key="1">
    <source>
        <dbReference type="ARBA" id="ARBA00001933"/>
    </source>
</evidence>
<dbReference type="Pfam" id="PF00842">
    <property type="entry name" value="Ala_racemase_C"/>
    <property type="match status" value="1"/>
</dbReference>
<dbReference type="FunFam" id="3.20.20.10:FF:000002">
    <property type="entry name" value="Alanine racemase"/>
    <property type="match status" value="1"/>
</dbReference>
<name>A0A939IVA9_9CORY</name>
<evidence type="ECO:0000256" key="5">
    <source>
        <dbReference type="PIRSR" id="PIRSR600821-50"/>
    </source>
</evidence>
<dbReference type="PANTHER" id="PTHR30511">
    <property type="entry name" value="ALANINE RACEMASE"/>
    <property type="match status" value="1"/>
</dbReference>
<dbReference type="InterPro" id="IPR000821">
    <property type="entry name" value="Ala_racemase"/>
</dbReference>